<organism evidence="3 4">
    <name type="scientific">Chryseotalea sanaruensis</name>
    <dbReference type="NCBI Taxonomy" id="2482724"/>
    <lineage>
        <taxon>Bacteria</taxon>
        <taxon>Pseudomonadati</taxon>
        <taxon>Bacteroidota</taxon>
        <taxon>Cytophagia</taxon>
        <taxon>Cytophagales</taxon>
        <taxon>Chryseotaleaceae</taxon>
        <taxon>Chryseotalea</taxon>
    </lineage>
</organism>
<comment type="caution">
    <text evidence="3">The sequence shown here is derived from an EMBL/GenBank/DDBJ whole genome shotgun (WGS) entry which is preliminary data.</text>
</comment>
<dbReference type="GO" id="GO:0000160">
    <property type="term" value="P:phosphorelay signal transduction system"/>
    <property type="evidence" value="ECO:0007669"/>
    <property type="project" value="InterPro"/>
</dbReference>
<dbReference type="EMBL" id="BHXQ01000002">
    <property type="protein sequence ID" value="GCC51147.1"/>
    <property type="molecule type" value="Genomic_DNA"/>
</dbReference>
<proteinExistence type="predicted"/>
<evidence type="ECO:0000313" key="3">
    <source>
        <dbReference type="EMBL" id="GCC51147.1"/>
    </source>
</evidence>
<evidence type="ECO:0000256" key="1">
    <source>
        <dbReference type="PROSITE-ProRule" id="PRU00169"/>
    </source>
</evidence>
<comment type="caution">
    <text evidence="1">Lacks conserved residue(s) required for the propagation of feature annotation.</text>
</comment>
<dbReference type="SUPFAM" id="SSF52172">
    <property type="entry name" value="CheY-like"/>
    <property type="match status" value="1"/>
</dbReference>
<evidence type="ECO:0000259" key="2">
    <source>
        <dbReference type="PROSITE" id="PS50110"/>
    </source>
</evidence>
<dbReference type="Proteomes" id="UP000288227">
    <property type="component" value="Unassembled WGS sequence"/>
</dbReference>
<gene>
    <name evidence="3" type="ORF">SanaruYs_13670</name>
</gene>
<dbReference type="PROSITE" id="PS50110">
    <property type="entry name" value="RESPONSE_REGULATORY"/>
    <property type="match status" value="1"/>
</dbReference>
<keyword evidence="4" id="KW-1185">Reference proteome</keyword>
<dbReference type="InterPro" id="IPR011006">
    <property type="entry name" value="CheY-like_superfamily"/>
</dbReference>
<protein>
    <recommendedName>
        <fullName evidence="2">Response regulatory domain-containing protein</fullName>
    </recommendedName>
</protein>
<dbReference type="AlphaFoldDB" id="A0A401U8E1"/>
<dbReference type="Gene3D" id="3.40.50.2300">
    <property type="match status" value="1"/>
</dbReference>
<reference evidence="3 4" key="1">
    <citation type="submission" date="2018-11" db="EMBL/GenBank/DDBJ databases">
        <title>Chryseotalea sanarue gen. nov., sp., nov., a member of the family Cytophagaceae, isolated from a brackish lake in Hamamatsu Japan.</title>
        <authorList>
            <person name="Maejima Y."/>
            <person name="Iino T."/>
            <person name="Muraguchi Y."/>
            <person name="Fukuda K."/>
            <person name="Ohkuma M."/>
            <person name="Moriuchi R."/>
            <person name="Dohra H."/>
            <person name="Kimbara K."/>
            <person name="Shintani M."/>
        </authorList>
    </citation>
    <scope>NUCLEOTIDE SEQUENCE [LARGE SCALE GENOMIC DNA]</scope>
    <source>
        <strain evidence="3 4">Ys</strain>
    </source>
</reference>
<dbReference type="Pfam" id="PF00072">
    <property type="entry name" value="Response_reg"/>
    <property type="match status" value="1"/>
</dbReference>
<sequence length="139" mass="15373">MIMKILVINRQKEVIGQIAAVLASVEPVIRYYDSGLDGLLAARIESFDLIVCSTDLPVITGFELVRSLRNSSINKSTPVIFLADELNHKTTYLSHILGAAATVKLNDEQLEGALQKQKVYFESKGPSQFQDIFPGYSLN</sequence>
<accession>A0A401U8E1</accession>
<feature type="domain" description="Response regulatory" evidence="2">
    <location>
        <begin position="4"/>
        <end position="120"/>
    </location>
</feature>
<name>A0A401U8E1_9BACT</name>
<evidence type="ECO:0000313" key="4">
    <source>
        <dbReference type="Proteomes" id="UP000288227"/>
    </source>
</evidence>
<dbReference type="InterPro" id="IPR001789">
    <property type="entry name" value="Sig_transdc_resp-reg_receiver"/>
</dbReference>